<reference evidence="2" key="2">
    <citation type="journal article" date="2013" name="PLoS Genet.">
        <title>Comparative genome structure, secondary metabolite, and effector coding capacity across Cochliobolus pathogens.</title>
        <authorList>
            <person name="Condon B.J."/>
            <person name="Leng Y."/>
            <person name="Wu D."/>
            <person name="Bushley K.E."/>
            <person name="Ohm R.A."/>
            <person name="Otillar R."/>
            <person name="Martin J."/>
            <person name="Schackwitz W."/>
            <person name="Grimwood J."/>
            <person name="MohdZainudin N."/>
            <person name="Xue C."/>
            <person name="Wang R."/>
            <person name="Manning V.A."/>
            <person name="Dhillon B."/>
            <person name="Tu Z.J."/>
            <person name="Steffenson B.J."/>
            <person name="Salamov A."/>
            <person name="Sun H."/>
            <person name="Lowry S."/>
            <person name="LaButti K."/>
            <person name="Han J."/>
            <person name="Copeland A."/>
            <person name="Lindquist E."/>
            <person name="Barry K."/>
            <person name="Schmutz J."/>
            <person name="Baker S.E."/>
            <person name="Ciuffetti L.M."/>
            <person name="Grigoriev I.V."/>
            <person name="Zhong S."/>
            <person name="Turgeon B.G."/>
        </authorList>
    </citation>
    <scope>NUCLEOTIDE SEQUENCE [LARGE SCALE GENOMIC DNA]</scope>
    <source>
        <strain evidence="2">ND90Pr / ATCC 201652</strain>
    </source>
</reference>
<name>M2THN6_COCSN</name>
<accession>M2THN6</accession>
<dbReference type="HOGENOM" id="CLU_3050191_0_0_1"/>
<dbReference type="EMBL" id="KB445638">
    <property type="protein sequence ID" value="EMD68227.1"/>
    <property type="molecule type" value="Genomic_DNA"/>
</dbReference>
<dbReference type="Proteomes" id="UP000016934">
    <property type="component" value="Unassembled WGS sequence"/>
</dbReference>
<keyword evidence="2" id="KW-1185">Reference proteome</keyword>
<evidence type="ECO:0000313" key="1">
    <source>
        <dbReference type="EMBL" id="EMD68227.1"/>
    </source>
</evidence>
<dbReference type="GeneID" id="19135606"/>
<dbReference type="OMA" id="HMAAQIN"/>
<dbReference type="OrthoDB" id="3744425at2759"/>
<dbReference type="AlphaFoldDB" id="M2THN6"/>
<reference evidence="1 2" key="1">
    <citation type="journal article" date="2012" name="PLoS Pathog.">
        <title>Diverse lifestyles and strategies of plant pathogenesis encoded in the genomes of eighteen Dothideomycetes fungi.</title>
        <authorList>
            <person name="Ohm R.A."/>
            <person name="Feau N."/>
            <person name="Henrissat B."/>
            <person name="Schoch C.L."/>
            <person name="Horwitz B.A."/>
            <person name="Barry K.W."/>
            <person name="Condon B.J."/>
            <person name="Copeland A.C."/>
            <person name="Dhillon B."/>
            <person name="Glaser F."/>
            <person name="Hesse C.N."/>
            <person name="Kosti I."/>
            <person name="LaButti K."/>
            <person name="Lindquist E.A."/>
            <person name="Lucas S."/>
            <person name="Salamov A.A."/>
            <person name="Bradshaw R.E."/>
            <person name="Ciuffetti L."/>
            <person name="Hamelin R.C."/>
            <person name="Kema G.H.J."/>
            <person name="Lawrence C."/>
            <person name="Scott J.A."/>
            <person name="Spatafora J.W."/>
            <person name="Turgeon B.G."/>
            <person name="de Wit P.J.G.M."/>
            <person name="Zhong S."/>
            <person name="Goodwin S.B."/>
            <person name="Grigoriev I.V."/>
        </authorList>
    </citation>
    <scope>NUCLEOTIDE SEQUENCE [LARGE SCALE GENOMIC DNA]</scope>
    <source>
        <strain evidence="2">ND90Pr / ATCC 201652</strain>
    </source>
</reference>
<dbReference type="RefSeq" id="XP_007695892.1">
    <property type="nucleotide sequence ID" value="XM_007697702.1"/>
</dbReference>
<proteinExistence type="predicted"/>
<dbReference type="KEGG" id="bsc:COCSADRAFT_270357"/>
<sequence length="54" mass="6290">MHYPSLQPPHSMMIRHWAPTILDGYAFYGRPQKPRRTDRFSIPHMAAQINLGIS</sequence>
<evidence type="ECO:0000313" key="2">
    <source>
        <dbReference type="Proteomes" id="UP000016934"/>
    </source>
</evidence>
<organism evidence="1 2">
    <name type="scientific">Cochliobolus sativus (strain ND90Pr / ATCC 201652)</name>
    <name type="common">Common root rot and spot blotch fungus</name>
    <name type="synonym">Bipolaris sorokiniana</name>
    <dbReference type="NCBI Taxonomy" id="665912"/>
    <lineage>
        <taxon>Eukaryota</taxon>
        <taxon>Fungi</taxon>
        <taxon>Dikarya</taxon>
        <taxon>Ascomycota</taxon>
        <taxon>Pezizomycotina</taxon>
        <taxon>Dothideomycetes</taxon>
        <taxon>Pleosporomycetidae</taxon>
        <taxon>Pleosporales</taxon>
        <taxon>Pleosporineae</taxon>
        <taxon>Pleosporaceae</taxon>
        <taxon>Bipolaris</taxon>
    </lineage>
</organism>
<protein>
    <submittedName>
        <fullName evidence="1">Uncharacterized protein</fullName>
    </submittedName>
</protein>
<gene>
    <name evidence="1" type="ORF">COCSADRAFT_270357</name>
</gene>